<reference evidence="4 5" key="1">
    <citation type="submission" date="2019-03" db="EMBL/GenBank/DDBJ databases">
        <title>Genomic Encyclopedia of Type Strains, Phase III (KMG-III): the genomes of soil and plant-associated and newly described type strains.</title>
        <authorList>
            <person name="Whitman W."/>
        </authorList>
    </citation>
    <scope>NUCLEOTIDE SEQUENCE [LARGE SCALE GENOMIC DNA]</scope>
    <source>
        <strain evidence="4 5">VKM Ac-2570</strain>
    </source>
</reference>
<keyword evidence="2" id="KW-0560">Oxidoreductase</keyword>
<dbReference type="InterPro" id="IPR002347">
    <property type="entry name" value="SDR_fam"/>
</dbReference>
<evidence type="ECO:0000256" key="3">
    <source>
        <dbReference type="RuleBase" id="RU000363"/>
    </source>
</evidence>
<dbReference type="PRINTS" id="PR00081">
    <property type="entry name" value="GDHRDH"/>
</dbReference>
<dbReference type="Proteomes" id="UP000295447">
    <property type="component" value="Unassembled WGS sequence"/>
</dbReference>
<evidence type="ECO:0000313" key="4">
    <source>
        <dbReference type="EMBL" id="TDW15609.1"/>
    </source>
</evidence>
<comment type="caution">
    <text evidence="4">The sequence shown here is derived from an EMBL/GenBank/DDBJ whole genome shotgun (WGS) entry which is preliminary data.</text>
</comment>
<evidence type="ECO:0000313" key="5">
    <source>
        <dbReference type="Proteomes" id="UP000295447"/>
    </source>
</evidence>
<dbReference type="Gene3D" id="3.40.50.720">
    <property type="entry name" value="NAD(P)-binding Rossmann-like Domain"/>
    <property type="match status" value="1"/>
</dbReference>
<dbReference type="SUPFAM" id="SSF51735">
    <property type="entry name" value="NAD(P)-binding Rossmann-fold domains"/>
    <property type="match status" value="1"/>
</dbReference>
<proteinExistence type="inferred from homology"/>
<organism evidence="4 5">
    <name type="scientific">Kribbella kalugense</name>
    <dbReference type="NCBI Taxonomy" id="2512221"/>
    <lineage>
        <taxon>Bacteria</taxon>
        <taxon>Bacillati</taxon>
        <taxon>Actinomycetota</taxon>
        <taxon>Actinomycetes</taxon>
        <taxon>Propionibacteriales</taxon>
        <taxon>Kribbellaceae</taxon>
        <taxon>Kribbella</taxon>
    </lineage>
</organism>
<dbReference type="EMBL" id="SODF01000003">
    <property type="protein sequence ID" value="TDW15609.1"/>
    <property type="molecule type" value="Genomic_DNA"/>
</dbReference>
<name>A0A4R7ZDJ5_9ACTN</name>
<dbReference type="PANTHER" id="PTHR43669:SF12">
    <property type="entry name" value="BLR5618 PROTEIN"/>
    <property type="match status" value="1"/>
</dbReference>
<comment type="similarity">
    <text evidence="1 3">Belongs to the short-chain dehydrogenases/reductases (SDR) family.</text>
</comment>
<dbReference type="PRINTS" id="PR00080">
    <property type="entry name" value="SDRFAMILY"/>
</dbReference>
<dbReference type="Pfam" id="PF00106">
    <property type="entry name" value="adh_short"/>
    <property type="match status" value="1"/>
</dbReference>
<sequence>MVTVRSETQLPSLIRRRTGVFCDAECAAYFAGMTQLAVVTGGGSGLGREMALALAAAGFDVWVTGRTEEKLRETVELGGGRVQFAVLDVADGAAVRAFFGGLERVDVLVNNAGTGSPAAAVPDVREEDWRRVVDTNLTGSFLCAQAAFDLMLRQDPKGGRIINNGSISAHVPRPQGIAYTASKHAISGLTKGLELEGRPHGITACQIDIGNAATAMTARMEQGVLQPDGSIAAEPTFDPKIVANFVVQIAQLPTSVAVPTMTVMAAGMPYVGRG</sequence>
<protein>
    <submittedName>
        <fullName evidence="4">NADP-dependent 3-hydroxy acid dehydrogenase YdfG</fullName>
    </submittedName>
</protein>
<dbReference type="GO" id="GO:0016491">
    <property type="term" value="F:oxidoreductase activity"/>
    <property type="evidence" value="ECO:0007669"/>
    <property type="project" value="UniProtKB-KW"/>
</dbReference>
<accession>A0A4R7ZDJ5</accession>
<dbReference type="AlphaFoldDB" id="A0A4R7ZDJ5"/>
<gene>
    <name evidence="4" type="ORF">EV650_7097</name>
</gene>
<evidence type="ECO:0000256" key="2">
    <source>
        <dbReference type="ARBA" id="ARBA00023002"/>
    </source>
</evidence>
<keyword evidence="5" id="KW-1185">Reference proteome</keyword>
<dbReference type="PANTHER" id="PTHR43669">
    <property type="entry name" value="5-KETO-D-GLUCONATE 5-REDUCTASE"/>
    <property type="match status" value="1"/>
</dbReference>
<dbReference type="InterPro" id="IPR036291">
    <property type="entry name" value="NAD(P)-bd_dom_sf"/>
</dbReference>
<evidence type="ECO:0000256" key="1">
    <source>
        <dbReference type="ARBA" id="ARBA00006484"/>
    </source>
</evidence>
<dbReference type="CDD" id="cd05233">
    <property type="entry name" value="SDR_c"/>
    <property type="match status" value="1"/>
</dbReference>